<sequence length="312" mass="35102">MELLKENTTMFNWSYFTCSCCTTFKFWAHAFSTNEYLINRVTDIFPSLCHTLPQAEPSILSPPHPELITYNLLISRYSNPNLHHFKSCFLRQFTISPFPASQLPPLVNKSQFCCHLTDILLAINRCFGLKKTVMALSTSIRPNLGPKVFIKKSNTLVTASHGVVPISVHSWIIDSGATHHMTSCSKMFSSYNSRVGNKKVKISNGSLSTIDEIGTIKLIPLIILHNVLHVPNLSCNQLSISKITSNHQCQVNFYPSYCVSGVGRMIGSAKERDGLYYFDDELDLSKQCPNTCLNSTFDALRTPKWKEAALRK</sequence>
<accession>A0A371GV52</accession>
<reference evidence="2" key="1">
    <citation type="submission" date="2018-05" db="EMBL/GenBank/DDBJ databases">
        <title>Draft genome of Mucuna pruriens seed.</title>
        <authorList>
            <person name="Nnadi N.E."/>
            <person name="Vos R."/>
            <person name="Hasami M.H."/>
            <person name="Devisetty U.K."/>
            <person name="Aguiy J.C."/>
        </authorList>
    </citation>
    <scope>NUCLEOTIDE SEQUENCE [LARGE SCALE GENOMIC DNA]</scope>
    <source>
        <strain evidence="2">JCA_2017</strain>
    </source>
</reference>
<evidence type="ECO:0000259" key="1">
    <source>
        <dbReference type="Pfam" id="PF22936"/>
    </source>
</evidence>
<dbReference type="PROSITE" id="PS51257">
    <property type="entry name" value="PROKAR_LIPOPROTEIN"/>
    <property type="match status" value="1"/>
</dbReference>
<dbReference type="Pfam" id="PF22936">
    <property type="entry name" value="Pol_BBD"/>
    <property type="match status" value="1"/>
</dbReference>
<evidence type="ECO:0000313" key="3">
    <source>
        <dbReference type="Proteomes" id="UP000257109"/>
    </source>
</evidence>
<dbReference type="OrthoDB" id="1749787at2759"/>
<proteinExistence type="predicted"/>
<feature type="domain" description="Retrovirus-related Pol polyprotein from transposon TNT 1-94-like beta-barrel" evidence="1">
    <location>
        <begin position="171"/>
        <end position="246"/>
    </location>
</feature>
<comment type="caution">
    <text evidence="2">The sequence shown here is derived from an EMBL/GenBank/DDBJ whole genome shotgun (WGS) entry which is preliminary data.</text>
</comment>
<dbReference type="Proteomes" id="UP000257109">
    <property type="component" value="Unassembled WGS sequence"/>
</dbReference>
<dbReference type="InterPro" id="IPR054722">
    <property type="entry name" value="PolX-like_BBD"/>
</dbReference>
<gene>
    <name evidence="2" type="ORF">CR513_23189</name>
</gene>
<protein>
    <recommendedName>
        <fullName evidence="1">Retrovirus-related Pol polyprotein from transposon TNT 1-94-like beta-barrel domain-containing protein</fullName>
    </recommendedName>
</protein>
<dbReference type="EMBL" id="QJKJ01004375">
    <property type="protein sequence ID" value="RDX94434.1"/>
    <property type="molecule type" value="Genomic_DNA"/>
</dbReference>
<evidence type="ECO:0000313" key="2">
    <source>
        <dbReference type="EMBL" id="RDX94434.1"/>
    </source>
</evidence>
<organism evidence="2 3">
    <name type="scientific">Mucuna pruriens</name>
    <name type="common">Velvet bean</name>
    <name type="synonym">Dolichos pruriens</name>
    <dbReference type="NCBI Taxonomy" id="157652"/>
    <lineage>
        <taxon>Eukaryota</taxon>
        <taxon>Viridiplantae</taxon>
        <taxon>Streptophyta</taxon>
        <taxon>Embryophyta</taxon>
        <taxon>Tracheophyta</taxon>
        <taxon>Spermatophyta</taxon>
        <taxon>Magnoliopsida</taxon>
        <taxon>eudicotyledons</taxon>
        <taxon>Gunneridae</taxon>
        <taxon>Pentapetalae</taxon>
        <taxon>rosids</taxon>
        <taxon>fabids</taxon>
        <taxon>Fabales</taxon>
        <taxon>Fabaceae</taxon>
        <taxon>Papilionoideae</taxon>
        <taxon>50 kb inversion clade</taxon>
        <taxon>NPAAA clade</taxon>
        <taxon>indigoferoid/millettioid clade</taxon>
        <taxon>Phaseoleae</taxon>
        <taxon>Mucuna</taxon>
    </lineage>
</organism>
<name>A0A371GV52_MUCPR</name>
<keyword evidence="3" id="KW-1185">Reference proteome</keyword>
<feature type="non-terminal residue" evidence="2">
    <location>
        <position position="1"/>
    </location>
</feature>
<dbReference type="AlphaFoldDB" id="A0A371GV52"/>